<dbReference type="PROSITE" id="PS51450">
    <property type="entry name" value="LRR"/>
    <property type="match status" value="1"/>
</dbReference>
<organism evidence="3 4">
    <name type="scientific">Microscilla marina ATCC 23134</name>
    <dbReference type="NCBI Taxonomy" id="313606"/>
    <lineage>
        <taxon>Bacteria</taxon>
        <taxon>Pseudomonadati</taxon>
        <taxon>Bacteroidota</taxon>
        <taxon>Cytophagia</taxon>
        <taxon>Cytophagales</taxon>
        <taxon>Microscillaceae</taxon>
        <taxon>Microscilla</taxon>
    </lineage>
</organism>
<sequence>MSKLLMILFILVISLNLFTCGNKTVNHQTNDSLDLDHLKALRERYKKYKSGNIEYGLNNEGRISSLSFNKIPITDLPKEIYHFDQLEFLKFFSTNLKRIPDLTPFKHLENLYFISCKLSGKVFLPKSLGNLKELTITTSYNSKLSDIIFPKDCQIETLSLKGNDLKSINGSFSNLENLKCLDLARNQLKHIDVGYLKTINILILGGNPIKDTLLVKKMHKHINYISF</sequence>
<comment type="caution">
    <text evidence="3">The sequence shown here is derived from an EMBL/GenBank/DDBJ whole genome shotgun (WGS) entry which is preliminary data.</text>
</comment>
<dbReference type="InterPro" id="IPR001611">
    <property type="entry name" value="Leu-rich_rpt"/>
</dbReference>
<dbReference type="GO" id="GO:0005737">
    <property type="term" value="C:cytoplasm"/>
    <property type="evidence" value="ECO:0007669"/>
    <property type="project" value="TreeGrafter"/>
</dbReference>
<evidence type="ECO:0000256" key="1">
    <source>
        <dbReference type="ARBA" id="ARBA00022614"/>
    </source>
</evidence>
<dbReference type="InterPro" id="IPR050216">
    <property type="entry name" value="LRR_domain-containing"/>
</dbReference>
<dbReference type="OrthoDB" id="923531at2"/>
<reference evidence="3 4" key="1">
    <citation type="submission" date="2007-01" db="EMBL/GenBank/DDBJ databases">
        <authorList>
            <person name="Haygood M."/>
            <person name="Podell S."/>
            <person name="Anderson C."/>
            <person name="Hopkinson B."/>
            <person name="Roe K."/>
            <person name="Barbeau K."/>
            <person name="Gaasterland T."/>
            <person name="Ferriera S."/>
            <person name="Johnson J."/>
            <person name="Kravitz S."/>
            <person name="Beeson K."/>
            <person name="Sutton G."/>
            <person name="Rogers Y.-H."/>
            <person name="Friedman R."/>
            <person name="Frazier M."/>
            <person name="Venter J.C."/>
        </authorList>
    </citation>
    <scope>NUCLEOTIDE SEQUENCE [LARGE SCALE GENOMIC DNA]</scope>
    <source>
        <strain evidence="3 4">ATCC 23134</strain>
    </source>
</reference>
<dbReference type="Proteomes" id="UP000004095">
    <property type="component" value="Unassembled WGS sequence"/>
</dbReference>
<dbReference type="SUPFAM" id="SSF52058">
    <property type="entry name" value="L domain-like"/>
    <property type="match status" value="1"/>
</dbReference>
<dbReference type="EMBL" id="AAWS01000099">
    <property type="protein sequence ID" value="EAY23895.1"/>
    <property type="molecule type" value="Genomic_DNA"/>
</dbReference>
<accession>A2A0E0</accession>
<dbReference type="Gene3D" id="3.80.10.10">
    <property type="entry name" value="Ribonuclease Inhibitor"/>
    <property type="match status" value="2"/>
</dbReference>
<keyword evidence="4" id="KW-1185">Reference proteome</keyword>
<dbReference type="PANTHER" id="PTHR48051">
    <property type="match status" value="1"/>
</dbReference>
<protein>
    <submittedName>
        <fullName evidence="3">Leucine-rich repeat containing protein, putative</fullName>
    </submittedName>
</protein>
<proteinExistence type="predicted"/>
<evidence type="ECO:0000256" key="2">
    <source>
        <dbReference type="ARBA" id="ARBA00022737"/>
    </source>
</evidence>
<dbReference type="RefSeq" id="WP_002705986.1">
    <property type="nucleotide sequence ID" value="NZ_AAWS01000099.1"/>
</dbReference>
<name>A2A0E0_MICM2</name>
<gene>
    <name evidence="3" type="ORF">M23134_01271</name>
</gene>
<evidence type="ECO:0000313" key="4">
    <source>
        <dbReference type="Proteomes" id="UP000004095"/>
    </source>
</evidence>
<evidence type="ECO:0000313" key="3">
    <source>
        <dbReference type="EMBL" id="EAY23895.1"/>
    </source>
</evidence>
<keyword evidence="2" id="KW-0677">Repeat</keyword>
<keyword evidence="1" id="KW-0433">Leucine-rich repeat</keyword>
<dbReference type="PANTHER" id="PTHR48051:SF1">
    <property type="entry name" value="RAS SUPPRESSOR PROTEIN 1"/>
    <property type="match status" value="1"/>
</dbReference>
<dbReference type="InterPro" id="IPR032675">
    <property type="entry name" value="LRR_dom_sf"/>
</dbReference>
<dbReference type="AlphaFoldDB" id="A2A0E0"/>